<reference evidence="2" key="1">
    <citation type="journal article" date="2019" name="PLoS Negl. Trop. Dis.">
        <title>Revisiting the worldwide diversity of Leptospira species in the environment.</title>
        <authorList>
            <person name="Vincent A.T."/>
            <person name="Schiettekatte O."/>
            <person name="Bourhy P."/>
            <person name="Veyrier F.J."/>
            <person name="Picardeau M."/>
        </authorList>
    </citation>
    <scope>NUCLEOTIDE SEQUENCE [LARGE SCALE GENOMIC DNA]</scope>
    <source>
        <strain evidence="2">201400974</strain>
    </source>
</reference>
<dbReference type="Gene3D" id="3.20.20.190">
    <property type="entry name" value="Phosphatidylinositol (PI) phosphodiesterase"/>
    <property type="match status" value="1"/>
</dbReference>
<dbReference type="PANTHER" id="PTHR46211:SF14">
    <property type="entry name" value="GLYCEROPHOSPHODIESTER PHOSPHODIESTERASE"/>
    <property type="match status" value="1"/>
</dbReference>
<dbReference type="InterPro" id="IPR017946">
    <property type="entry name" value="PLC-like_Pdiesterase_TIM-brl"/>
</dbReference>
<sequence length="257" mass="29614">MKHKPRKKELSLLFGQGIVNMGHRGARGLFPENTLVSFGRSYPYTKYFELDTMLCGSGELVVIHDETIDRTTNGKGKVSDLNLSEIRKYDAGSFFSKEFSEEHIPTLQELIEKMPKDTVFDIEVKSEGIEMARIRLAEVLTTLIRNLNIRNRIFVSSFDARLLEKVKLKDPSLLRGQLLDKEWDQSLWDHSEPDLILPHHSSVNKEWVNRLNSENLMVIPYTVNEENDWIRLIDAGVSGIITDRPDLLKLFLESKKD</sequence>
<gene>
    <name evidence="2" type="ORF">EHS11_16105</name>
</gene>
<dbReference type="SUPFAM" id="SSF51695">
    <property type="entry name" value="PLC-like phosphodiesterases"/>
    <property type="match status" value="1"/>
</dbReference>
<evidence type="ECO:0000313" key="2">
    <source>
        <dbReference type="EMBL" id="TGN08419.1"/>
    </source>
</evidence>
<evidence type="ECO:0000259" key="1">
    <source>
        <dbReference type="PROSITE" id="PS51704"/>
    </source>
</evidence>
<dbReference type="Proteomes" id="UP000298264">
    <property type="component" value="Unassembled WGS sequence"/>
</dbReference>
<dbReference type="PANTHER" id="PTHR46211">
    <property type="entry name" value="GLYCEROPHOSPHORYL DIESTER PHOSPHODIESTERASE"/>
    <property type="match status" value="1"/>
</dbReference>
<accession>A0A4R9LP11</accession>
<evidence type="ECO:0000313" key="3">
    <source>
        <dbReference type="Proteomes" id="UP000298264"/>
    </source>
</evidence>
<dbReference type="OrthoDB" id="384721at2"/>
<proteinExistence type="predicted"/>
<dbReference type="RefSeq" id="WP_135765372.1">
    <property type="nucleotide sequence ID" value="NZ_RQHV01000061.1"/>
</dbReference>
<dbReference type="EMBL" id="RQHV01000061">
    <property type="protein sequence ID" value="TGN08419.1"/>
    <property type="molecule type" value="Genomic_DNA"/>
</dbReference>
<feature type="domain" description="GP-PDE" evidence="1">
    <location>
        <begin position="18"/>
        <end position="252"/>
    </location>
</feature>
<name>A0A4R9LP11_9LEPT</name>
<dbReference type="Pfam" id="PF03009">
    <property type="entry name" value="GDPD"/>
    <property type="match status" value="1"/>
</dbReference>
<dbReference type="GO" id="GO:0008081">
    <property type="term" value="F:phosphoric diester hydrolase activity"/>
    <property type="evidence" value="ECO:0007669"/>
    <property type="project" value="InterPro"/>
</dbReference>
<comment type="caution">
    <text evidence="2">The sequence shown here is derived from an EMBL/GenBank/DDBJ whole genome shotgun (WGS) entry which is preliminary data.</text>
</comment>
<dbReference type="AlphaFoldDB" id="A0A4R9LP11"/>
<organism evidence="2 3">
    <name type="scientific">Leptospira ilyithenensis</name>
    <dbReference type="NCBI Taxonomy" id="2484901"/>
    <lineage>
        <taxon>Bacteria</taxon>
        <taxon>Pseudomonadati</taxon>
        <taxon>Spirochaetota</taxon>
        <taxon>Spirochaetia</taxon>
        <taxon>Leptospirales</taxon>
        <taxon>Leptospiraceae</taxon>
        <taxon>Leptospira</taxon>
    </lineage>
</organism>
<protein>
    <submittedName>
        <fullName evidence="2">Glycerophosphodiester phosphodiesterase</fullName>
    </submittedName>
</protein>
<dbReference type="GO" id="GO:0006629">
    <property type="term" value="P:lipid metabolic process"/>
    <property type="evidence" value="ECO:0007669"/>
    <property type="project" value="InterPro"/>
</dbReference>
<dbReference type="PROSITE" id="PS51704">
    <property type="entry name" value="GP_PDE"/>
    <property type="match status" value="1"/>
</dbReference>
<dbReference type="InterPro" id="IPR030395">
    <property type="entry name" value="GP_PDE_dom"/>
</dbReference>
<keyword evidence="3" id="KW-1185">Reference proteome</keyword>